<dbReference type="GO" id="GO:0006729">
    <property type="term" value="P:tetrahydrobiopterin biosynthetic process"/>
    <property type="evidence" value="ECO:0007669"/>
    <property type="project" value="TreeGrafter"/>
</dbReference>
<dbReference type="PANTHER" id="PTHR44085">
    <property type="entry name" value="SEPIAPTERIN REDUCTASE"/>
    <property type="match status" value="1"/>
</dbReference>
<proteinExistence type="inferred from homology"/>
<dbReference type="OrthoDB" id="9794387at2"/>
<evidence type="ECO:0000256" key="3">
    <source>
        <dbReference type="ARBA" id="ARBA00022490"/>
    </source>
</evidence>
<name>A0A1V4HKX3_9BACL</name>
<dbReference type="RefSeq" id="WP_158082096.1">
    <property type="nucleotide sequence ID" value="NZ_MBTG01000012.1"/>
</dbReference>
<reference evidence="7" key="1">
    <citation type="submission" date="2016-07" db="EMBL/GenBank/DDBJ databases">
        <authorList>
            <person name="Florea S."/>
            <person name="Webb J.S."/>
            <person name="Jaromczyk J."/>
            <person name="Schardl C.L."/>
        </authorList>
    </citation>
    <scope>NUCLEOTIDE SEQUENCE [LARGE SCALE GENOMIC DNA]</scope>
    <source>
        <strain evidence="7">CY1</strain>
    </source>
</reference>
<dbReference type="Proteomes" id="UP000190626">
    <property type="component" value="Unassembled WGS sequence"/>
</dbReference>
<dbReference type="PANTHER" id="PTHR44085:SF2">
    <property type="entry name" value="SEPIAPTERIN REDUCTASE"/>
    <property type="match status" value="1"/>
</dbReference>
<keyword evidence="5" id="KW-0560">Oxidoreductase</keyword>
<dbReference type="GO" id="GO:0005737">
    <property type="term" value="C:cytoplasm"/>
    <property type="evidence" value="ECO:0007669"/>
    <property type="project" value="UniProtKB-SubCell"/>
</dbReference>
<gene>
    <name evidence="6" type="ORF">BC351_04595</name>
</gene>
<dbReference type="InterPro" id="IPR051721">
    <property type="entry name" value="Biopterin_syn/organic_redct"/>
</dbReference>
<dbReference type="Pfam" id="PF00106">
    <property type="entry name" value="adh_short"/>
    <property type="match status" value="1"/>
</dbReference>
<dbReference type="PROSITE" id="PS00061">
    <property type="entry name" value="ADH_SHORT"/>
    <property type="match status" value="1"/>
</dbReference>
<organism evidence="6 7">
    <name type="scientific">Paenibacillus ferrarius</name>
    <dbReference type="NCBI Taxonomy" id="1469647"/>
    <lineage>
        <taxon>Bacteria</taxon>
        <taxon>Bacillati</taxon>
        <taxon>Bacillota</taxon>
        <taxon>Bacilli</taxon>
        <taxon>Bacillales</taxon>
        <taxon>Paenibacillaceae</taxon>
        <taxon>Paenibacillus</taxon>
    </lineage>
</organism>
<dbReference type="GO" id="GO:0004757">
    <property type="term" value="F:sepiapterin reductase (NADP+) activity"/>
    <property type="evidence" value="ECO:0007669"/>
    <property type="project" value="TreeGrafter"/>
</dbReference>
<keyword evidence="4" id="KW-0521">NADP</keyword>
<dbReference type="InterPro" id="IPR036291">
    <property type="entry name" value="NAD(P)-bd_dom_sf"/>
</dbReference>
<protein>
    <recommendedName>
        <fullName evidence="8">Short-chain dehydrogenase</fullName>
    </recommendedName>
</protein>
<dbReference type="AlphaFoldDB" id="A0A1V4HKX3"/>
<sequence>MKYFIITGTSRGLGEAIAYKLISPDHHLICISRNINESLMAKSNNMDYLEFDLNNIEQVDTLMEKAFSKMDKANIEGVYLINNAAVISPLSRVEQGSTQEFKHNLTVNLLAPMLLTSLFIRLSQELLVEKRVLNISSSSAKHHLPGMSVYSASKAGLDVFTQCAGVEQGNNAFAVKVVSVWPGMIDTCLQEEARNTNQETFASAEIFKMVKDRGMLATPAAAAEQLVHLLLGDQFIQGNVVEELYG</sequence>
<evidence type="ECO:0000256" key="5">
    <source>
        <dbReference type="ARBA" id="ARBA00023002"/>
    </source>
</evidence>
<dbReference type="PRINTS" id="PR00081">
    <property type="entry name" value="GDHRDH"/>
</dbReference>
<evidence type="ECO:0000313" key="7">
    <source>
        <dbReference type="Proteomes" id="UP000190626"/>
    </source>
</evidence>
<dbReference type="SUPFAM" id="SSF51735">
    <property type="entry name" value="NAD(P)-binding Rossmann-fold domains"/>
    <property type="match status" value="1"/>
</dbReference>
<dbReference type="InterPro" id="IPR020904">
    <property type="entry name" value="Sc_DH/Rdtase_CS"/>
</dbReference>
<accession>A0A1V4HKX3</accession>
<evidence type="ECO:0008006" key="8">
    <source>
        <dbReference type="Google" id="ProtNLM"/>
    </source>
</evidence>
<comment type="caution">
    <text evidence="6">The sequence shown here is derived from an EMBL/GenBank/DDBJ whole genome shotgun (WGS) entry which is preliminary data.</text>
</comment>
<evidence type="ECO:0000256" key="2">
    <source>
        <dbReference type="ARBA" id="ARBA00006484"/>
    </source>
</evidence>
<dbReference type="NCBIfam" id="NF005381">
    <property type="entry name" value="PRK06924.1"/>
    <property type="match status" value="1"/>
</dbReference>
<evidence type="ECO:0000313" key="6">
    <source>
        <dbReference type="EMBL" id="OPH57788.1"/>
    </source>
</evidence>
<comment type="subcellular location">
    <subcellularLocation>
        <location evidence="1">Cytoplasm</location>
    </subcellularLocation>
</comment>
<dbReference type="EMBL" id="MBTG01000012">
    <property type="protein sequence ID" value="OPH57788.1"/>
    <property type="molecule type" value="Genomic_DNA"/>
</dbReference>
<comment type="similarity">
    <text evidence="2">Belongs to the short-chain dehydrogenases/reductases (SDR) family.</text>
</comment>
<keyword evidence="3" id="KW-0963">Cytoplasm</keyword>
<evidence type="ECO:0000256" key="4">
    <source>
        <dbReference type="ARBA" id="ARBA00022857"/>
    </source>
</evidence>
<keyword evidence="7" id="KW-1185">Reference proteome</keyword>
<dbReference type="Gene3D" id="3.40.50.720">
    <property type="entry name" value="NAD(P)-binding Rossmann-like Domain"/>
    <property type="match status" value="1"/>
</dbReference>
<dbReference type="InterPro" id="IPR002347">
    <property type="entry name" value="SDR_fam"/>
</dbReference>
<evidence type="ECO:0000256" key="1">
    <source>
        <dbReference type="ARBA" id="ARBA00004496"/>
    </source>
</evidence>
<dbReference type="STRING" id="1469647.BC351_04595"/>